<dbReference type="InterPro" id="IPR045401">
    <property type="entry name" value="GAP1-M"/>
</dbReference>
<dbReference type="Pfam" id="PF20013">
    <property type="entry name" value="GAP1-N2"/>
    <property type="match status" value="1"/>
</dbReference>
<dbReference type="RefSeq" id="WP_185293829.1">
    <property type="nucleotide sequence ID" value="NZ_AP023287.1"/>
</dbReference>
<protein>
    <submittedName>
        <fullName evidence="3">Putative ESX-1 scaffolding and assembly protein SaeB</fullName>
    </submittedName>
</protein>
<dbReference type="AlphaFoldDB" id="A0A6S6P0F3"/>
<organism evidence="3 4">
    <name type="scientific">Mycolicibacterium litorale</name>
    <dbReference type="NCBI Taxonomy" id="758802"/>
    <lineage>
        <taxon>Bacteria</taxon>
        <taxon>Bacillati</taxon>
        <taxon>Actinomycetota</taxon>
        <taxon>Actinomycetes</taxon>
        <taxon>Mycobacteriales</taxon>
        <taxon>Mycobacteriaceae</taxon>
        <taxon>Mycolicibacterium</taxon>
    </lineage>
</organism>
<evidence type="ECO:0000259" key="2">
    <source>
        <dbReference type="Pfam" id="PF20014"/>
    </source>
</evidence>
<feature type="domain" description="GTPase-associated protein 1 N-terminal" evidence="1">
    <location>
        <begin position="6"/>
        <end position="128"/>
    </location>
</feature>
<gene>
    <name evidence="3" type="primary">saeB</name>
    <name evidence="3" type="ORF">NIIDNTM18_00450</name>
</gene>
<dbReference type="Proteomes" id="UP000515734">
    <property type="component" value="Chromosome"/>
</dbReference>
<evidence type="ECO:0000313" key="4">
    <source>
        <dbReference type="Proteomes" id="UP000515734"/>
    </source>
</evidence>
<proteinExistence type="predicted"/>
<dbReference type="Pfam" id="PF20014">
    <property type="entry name" value="GAP1-M"/>
    <property type="match status" value="1"/>
</dbReference>
<sequence length="829" mass="88718">MTARYGQLTHTSFDTREHTGGWQVKETSADLSPDEVHALTSGVRTVFRPAQPLPAYPTPEQLEHGPRRLAYGRLDGHRAGYWHTVPAGSDSTGRPGNVFAHALLDRAAGERSHRPIEWWRSSGWLCPYGAHAVAAAALPGDPPAPGATVTKDSVVDFALDPDAWRLATLFGLLDAVAAALDGGPPVVLGVESADSAAQWIGLVSFLMSAGTAARLNFSTFDRADQLTLARQSRQHLTAVPVEDLEDLPDDVVAISEHATLSLGELDREPHRTAGGQTIAVTPWSAMAQVVLLDRESARTVLDDIDHYAAQVADTGLHPAWPLAMAVAHRQAYADALTEAHTVIAAHSPRAANDSVVARTMAEVMRTALGTSTADAWKAVRDTPDGPAAELATVSYLCRAVADRDWLSRPGPVPARERLERRPPPRELHDAITPALVAARADGPRQVARLADLLLRSGIEDGRVLDALRDDVADRLTDQRAGADLIGELRETVGDATRLALAAALLRDSGDPPAVDGDVLDWLADGLPAPAPQDLWRAEAWDPVWTRAALRGVRTLQRGGGEPADRWASLWWLRISGSPRFEEVAGSSVWHPEELLTAVGESTLPGAAAVRTLVGAPPSSALDRLAQTVLRTNNDDVAVACAAVRIFDPRTWIEQGYAASHQSAYAALWERAVEAAGIAEVHHDFAVRLVTFAAIAATAGQPYPKAGALLGAETQVAADAFGHLAALLDTYVLNAMSVLAVAALRFGHNGDDLPAATDAIEDLIWRAARHVLVTRRPDTIDVGMVAATMAQLSGEPTDGAVRRHRKTVLRLLARRPEAQPAPTARTRWSR</sequence>
<accession>A0A6S6P0F3</accession>
<feature type="domain" description="GTPase-associated protein 1 middle" evidence="2">
    <location>
        <begin position="171"/>
        <end position="245"/>
    </location>
</feature>
<evidence type="ECO:0000259" key="1">
    <source>
        <dbReference type="Pfam" id="PF20013"/>
    </source>
</evidence>
<reference evidence="3 4" key="1">
    <citation type="submission" date="2020-07" db="EMBL/GenBank/DDBJ databases">
        <title>Complete genome sequence of Mycolicibacterium litorale like strain isolated from cardiac implantable electronic device infection.</title>
        <authorList>
            <person name="Fukano H."/>
            <person name="Miyama H."/>
            <person name="Hoshino Y."/>
        </authorList>
    </citation>
    <scope>NUCLEOTIDE SEQUENCE [LARGE SCALE GENOMIC DNA]</scope>
    <source>
        <strain evidence="3 4">NIIDNTM18</strain>
    </source>
</reference>
<dbReference type="EMBL" id="AP023287">
    <property type="protein sequence ID" value="BCI50767.1"/>
    <property type="molecule type" value="Genomic_DNA"/>
</dbReference>
<evidence type="ECO:0000313" key="3">
    <source>
        <dbReference type="EMBL" id="BCI50767.1"/>
    </source>
</evidence>
<name>A0A6S6P0F3_9MYCO</name>
<dbReference type="InterPro" id="IPR045402">
    <property type="entry name" value="GAP1-N2"/>
</dbReference>